<dbReference type="Proteomes" id="UP000075578">
    <property type="component" value="Unassembled WGS sequence"/>
</dbReference>
<reference evidence="2 3" key="1">
    <citation type="journal article" date="2016" name="ISME J.">
        <title>Chasing the elusive Euryarchaeota class WSA2: genomes reveal a uniquely fastidious methyl-reducing methanogen.</title>
        <authorList>
            <person name="Nobu M.K."/>
            <person name="Narihiro T."/>
            <person name="Kuroda K."/>
            <person name="Mei R."/>
            <person name="Liu W.T."/>
        </authorList>
    </citation>
    <scope>NUCLEOTIDE SEQUENCE [LARGE SCALE GENOMIC DNA]</scope>
    <source>
        <strain evidence="2">U1lsi0528_Bin089</strain>
    </source>
</reference>
<organism evidence="2 3">
    <name type="scientific">Candidatus Methanofastidiosum methylothiophilum</name>
    <dbReference type="NCBI Taxonomy" id="1705564"/>
    <lineage>
        <taxon>Archaea</taxon>
        <taxon>Methanobacteriati</taxon>
        <taxon>Methanobacteriota</taxon>
        <taxon>Stenosarchaea group</taxon>
        <taxon>Candidatus Methanofastidiosia</taxon>
        <taxon>Candidatus Methanofastidiosales</taxon>
        <taxon>Candidatus Methanofastidiosaceae</taxon>
        <taxon>Candidatus Methanofastidiosum</taxon>
    </lineage>
</organism>
<evidence type="ECO:0000313" key="3">
    <source>
        <dbReference type="Proteomes" id="UP000075578"/>
    </source>
</evidence>
<accession>A0A150IK04</accession>
<dbReference type="EMBL" id="LNGD01000257">
    <property type="protein sequence ID" value="KYC44974.1"/>
    <property type="molecule type" value="Genomic_DNA"/>
</dbReference>
<dbReference type="AlphaFoldDB" id="A0A150IK04"/>
<keyword evidence="1" id="KW-0812">Transmembrane</keyword>
<feature type="transmembrane region" description="Helical" evidence="1">
    <location>
        <begin position="44"/>
        <end position="65"/>
    </location>
</feature>
<gene>
    <name evidence="2" type="ORF">AMQ74_01924</name>
</gene>
<protein>
    <submittedName>
        <fullName evidence="2">Uncharacterized protein</fullName>
    </submittedName>
</protein>
<feature type="transmembrane region" description="Helical" evidence="1">
    <location>
        <begin position="6"/>
        <end position="23"/>
    </location>
</feature>
<proteinExistence type="predicted"/>
<keyword evidence="1" id="KW-0472">Membrane</keyword>
<name>A0A150IK04_9EURY</name>
<sequence>MDNSELIFMLILGFGILFFNKQFARSMLKSTIGAKVTETDLPKFRLLSIIGGLALIIFALFVKYITDWQFK</sequence>
<keyword evidence="1" id="KW-1133">Transmembrane helix</keyword>
<evidence type="ECO:0000256" key="1">
    <source>
        <dbReference type="SAM" id="Phobius"/>
    </source>
</evidence>
<comment type="caution">
    <text evidence="2">The sequence shown here is derived from an EMBL/GenBank/DDBJ whole genome shotgun (WGS) entry which is preliminary data.</text>
</comment>
<evidence type="ECO:0000313" key="2">
    <source>
        <dbReference type="EMBL" id="KYC44974.1"/>
    </source>
</evidence>